<evidence type="ECO:0000259" key="2">
    <source>
        <dbReference type="Pfam" id="PF23988"/>
    </source>
</evidence>
<comment type="caution">
    <text evidence="3">The sequence shown here is derived from an EMBL/GenBank/DDBJ whole genome shotgun (WGS) entry which is preliminary data.</text>
</comment>
<dbReference type="Proteomes" id="UP000283850">
    <property type="component" value="Unassembled WGS sequence"/>
</dbReference>
<dbReference type="Pfam" id="PF23988">
    <property type="entry name" value="DUF7309"/>
    <property type="match status" value="1"/>
</dbReference>
<feature type="domain" description="DUF7309" evidence="2">
    <location>
        <begin position="7"/>
        <end position="167"/>
    </location>
</feature>
<evidence type="ECO:0000259" key="1">
    <source>
        <dbReference type="Pfam" id="PF22007"/>
    </source>
</evidence>
<evidence type="ECO:0000313" key="4">
    <source>
        <dbReference type="Proteomes" id="UP000283850"/>
    </source>
</evidence>
<dbReference type="InterPro" id="IPR054216">
    <property type="entry name" value="DUF6930"/>
</dbReference>
<dbReference type="EMBL" id="QRZF01000006">
    <property type="protein sequence ID" value="RGV53991.1"/>
    <property type="molecule type" value="Genomic_DNA"/>
</dbReference>
<protein>
    <recommendedName>
        <fullName evidence="5">Integrase catalytic domain-containing protein</fullName>
    </recommendedName>
</protein>
<reference evidence="3 4" key="1">
    <citation type="submission" date="2018-08" db="EMBL/GenBank/DDBJ databases">
        <title>A genome reference for cultivated species of the human gut microbiota.</title>
        <authorList>
            <person name="Zou Y."/>
            <person name="Xue W."/>
            <person name="Luo G."/>
        </authorList>
    </citation>
    <scope>NUCLEOTIDE SEQUENCE [LARGE SCALE GENOMIC DNA]</scope>
    <source>
        <strain evidence="3 4">AF14-32</strain>
    </source>
</reference>
<dbReference type="RefSeq" id="WP_118487042.1">
    <property type="nucleotide sequence ID" value="NZ_QRZF01000006.1"/>
</dbReference>
<accession>A0A412Y9D8</accession>
<feature type="domain" description="DUF6930" evidence="1">
    <location>
        <begin position="229"/>
        <end position="341"/>
    </location>
</feature>
<proteinExistence type="predicted"/>
<dbReference type="Pfam" id="PF22007">
    <property type="entry name" value="DUF6930"/>
    <property type="match status" value="1"/>
</dbReference>
<evidence type="ECO:0008006" key="5">
    <source>
        <dbReference type="Google" id="ProtNLM"/>
    </source>
</evidence>
<sequence>MILVDDMLAVAFQYRDTELWKELTDSDVFAFRLSDGETGYCCVMGNAGEHLALGFYRGRKGFTTYLKTISLGNAHLSEIEMFEMTTTFDCINCDFMQASDMDVKTKKIIRNYADAHKLKIRRSKGWPDFTRHQPGKMQYGITCMEDARDIVEALRAAIAVAAKVTTSDFVKLGFDVNGNYPTAKGGKSVPYLIPNSDGTYEWNITQLPAFLPDECIAPKFANDILAGEMKKLPVSGTLQMKYLHMPTPIDADEDEAPYLPTVLLCLDTASELVFPILTQNALNNNPEELLLKLVNVLREQGNKPHAIEVEDNKTEFLLKDFCSRCGIRLSRKKELPEIGDACFFLFSNFMM</sequence>
<evidence type="ECO:0000313" key="3">
    <source>
        <dbReference type="EMBL" id="RGV53991.1"/>
    </source>
</evidence>
<dbReference type="InterPro" id="IPR055733">
    <property type="entry name" value="DUF7309"/>
</dbReference>
<name>A0A412Y9D8_9BACE</name>
<organism evidence="3 4">
    <name type="scientific">Bacteroides intestinalis</name>
    <dbReference type="NCBI Taxonomy" id="329854"/>
    <lineage>
        <taxon>Bacteria</taxon>
        <taxon>Pseudomonadati</taxon>
        <taxon>Bacteroidota</taxon>
        <taxon>Bacteroidia</taxon>
        <taxon>Bacteroidales</taxon>
        <taxon>Bacteroidaceae</taxon>
        <taxon>Bacteroides</taxon>
    </lineage>
</organism>
<dbReference type="AlphaFoldDB" id="A0A412Y9D8"/>
<gene>
    <name evidence="3" type="ORF">DWW10_10760</name>
</gene>